<protein>
    <submittedName>
        <fullName evidence="9">GtrA family protein</fullName>
    </submittedName>
</protein>
<evidence type="ECO:0000256" key="4">
    <source>
        <dbReference type="ARBA" id="ARBA00022989"/>
    </source>
</evidence>
<evidence type="ECO:0000313" key="9">
    <source>
        <dbReference type="EMBL" id="TLD79487.1"/>
    </source>
</evidence>
<reference evidence="8" key="2">
    <citation type="submission" date="2015-11" db="EMBL/GenBank/DDBJ databases">
        <authorList>
            <person name="Zhang Y."/>
            <person name="Guo Z."/>
        </authorList>
    </citation>
    <scope>NUCLEOTIDE SEQUENCE</scope>
    <source>
        <strain evidence="8">1</strain>
    </source>
</reference>
<feature type="domain" description="GtrA/DPMS transmembrane" evidence="7">
    <location>
        <begin position="22"/>
        <end position="135"/>
    </location>
</feature>
<keyword evidence="3 6" id="KW-0812">Transmembrane</keyword>
<name>A0A0S4PSW0_9HELI</name>
<organism evidence="8 11">
    <name type="scientific">Helicobacter typhlonius</name>
    <dbReference type="NCBI Taxonomy" id="76936"/>
    <lineage>
        <taxon>Bacteria</taxon>
        <taxon>Pseudomonadati</taxon>
        <taxon>Campylobacterota</taxon>
        <taxon>Epsilonproteobacteria</taxon>
        <taxon>Campylobacterales</taxon>
        <taxon>Helicobacteraceae</taxon>
        <taxon>Helicobacter</taxon>
    </lineage>
</organism>
<dbReference type="PANTHER" id="PTHR38459:SF1">
    <property type="entry name" value="PROPHAGE BACTOPRENOL-LINKED GLUCOSE TRANSLOCASE HOMOLOG"/>
    <property type="match status" value="1"/>
</dbReference>
<dbReference type="Pfam" id="PF04138">
    <property type="entry name" value="GtrA_DPMS_TM"/>
    <property type="match status" value="1"/>
</dbReference>
<dbReference type="PANTHER" id="PTHR38459">
    <property type="entry name" value="PROPHAGE BACTOPRENOL-LINKED GLUCOSE TRANSLOCASE HOMOLOG"/>
    <property type="match status" value="1"/>
</dbReference>
<feature type="transmembrane region" description="Helical" evidence="6">
    <location>
        <begin position="79"/>
        <end position="103"/>
    </location>
</feature>
<accession>A0A0S4PSW0</accession>
<dbReference type="InterPro" id="IPR007267">
    <property type="entry name" value="GtrA_DPMS_TM"/>
</dbReference>
<dbReference type="EMBL" id="LN907858">
    <property type="protein sequence ID" value="CUU39400.1"/>
    <property type="molecule type" value="Genomic_DNA"/>
</dbReference>
<keyword evidence="4 6" id="KW-1133">Transmembrane helix</keyword>
<evidence type="ECO:0000256" key="1">
    <source>
        <dbReference type="ARBA" id="ARBA00004141"/>
    </source>
</evidence>
<dbReference type="KEGG" id="hty:BN2458_PEG0514"/>
<reference evidence="9 10" key="1">
    <citation type="journal article" date="2014" name="Genome Announc.">
        <title>Draft genome sequences of eight enterohepatic helicobacter species isolated from both laboratory and wild rodents.</title>
        <authorList>
            <person name="Sheh A."/>
            <person name="Shen Z."/>
            <person name="Fox J.G."/>
        </authorList>
    </citation>
    <scope>NUCLEOTIDE SEQUENCE [LARGE SCALE GENOMIC DNA]</scope>
    <source>
        <strain evidence="9 10">MIT 98-6810</strain>
    </source>
</reference>
<dbReference type="InterPro" id="IPR051401">
    <property type="entry name" value="GtrA_CellWall_Glycosyl"/>
</dbReference>
<proteinExistence type="inferred from homology"/>
<dbReference type="GO" id="GO:0005886">
    <property type="term" value="C:plasma membrane"/>
    <property type="evidence" value="ECO:0007669"/>
    <property type="project" value="TreeGrafter"/>
</dbReference>
<dbReference type="Proteomes" id="UP000029925">
    <property type="component" value="Unassembled WGS sequence"/>
</dbReference>
<evidence type="ECO:0000256" key="3">
    <source>
        <dbReference type="ARBA" id="ARBA00022692"/>
    </source>
</evidence>
<dbReference type="OrthoDB" id="5329240at2"/>
<evidence type="ECO:0000256" key="5">
    <source>
        <dbReference type="ARBA" id="ARBA00023136"/>
    </source>
</evidence>
<feature type="transmembrane region" description="Helical" evidence="6">
    <location>
        <begin position="20"/>
        <end position="40"/>
    </location>
</feature>
<feature type="transmembrane region" description="Helical" evidence="6">
    <location>
        <begin position="109"/>
        <end position="129"/>
    </location>
</feature>
<evidence type="ECO:0000259" key="7">
    <source>
        <dbReference type="Pfam" id="PF04138"/>
    </source>
</evidence>
<dbReference type="GO" id="GO:0000271">
    <property type="term" value="P:polysaccharide biosynthetic process"/>
    <property type="evidence" value="ECO:0007669"/>
    <property type="project" value="InterPro"/>
</dbReference>
<dbReference type="GeneID" id="78150816"/>
<keyword evidence="10" id="KW-1185">Reference proteome</keyword>
<feature type="transmembrane region" description="Helical" evidence="6">
    <location>
        <begin position="46"/>
        <end position="67"/>
    </location>
</feature>
<dbReference type="Proteomes" id="UP000064525">
    <property type="component" value="Chromosome I"/>
</dbReference>
<evidence type="ECO:0000313" key="11">
    <source>
        <dbReference type="Proteomes" id="UP000064525"/>
    </source>
</evidence>
<reference evidence="11" key="3">
    <citation type="submission" date="2015-11" db="EMBL/GenBank/DDBJ databases">
        <authorList>
            <person name="Anvar S.Y."/>
        </authorList>
    </citation>
    <scope>NUCLEOTIDE SEQUENCE [LARGE SCALE GENOMIC DNA]</scope>
</reference>
<evidence type="ECO:0000313" key="10">
    <source>
        <dbReference type="Proteomes" id="UP000029925"/>
    </source>
</evidence>
<evidence type="ECO:0000313" key="8">
    <source>
        <dbReference type="EMBL" id="CUU39400.1"/>
    </source>
</evidence>
<sequence>MRLDSLQQDVMKTKTAHQALLYLIIGGAVSIGEWVGFYILHYIYHLHYVLASLIMFVCASACGIVLYRKFVFGASTLHIGAEVVAIYAINLIGIGLNTLILWICVDFCGIEAMIAKILASGIVAFYGFFARKVLIYKQGYKEC</sequence>
<dbReference type="STRING" id="76936.BN2458_PEG0514"/>
<dbReference type="EMBL" id="JRPF02000001">
    <property type="protein sequence ID" value="TLD79487.1"/>
    <property type="molecule type" value="Genomic_DNA"/>
</dbReference>
<comment type="similarity">
    <text evidence="2">Belongs to the GtrA family.</text>
</comment>
<dbReference type="RefSeq" id="WP_052082026.1">
    <property type="nucleotide sequence ID" value="NZ_CAOMJD010000029.1"/>
</dbReference>
<evidence type="ECO:0000256" key="6">
    <source>
        <dbReference type="SAM" id="Phobius"/>
    </source>
</evidence>
<evidence type="ECO:0000256" key="2">
    <source>
        <dbReference type="ARBA" id="ARBA00009399"/>
    </source>
</evidence>
<comment type="subcellular location">
    <subcellularLocation>
        <location evidence="1">Membrane</location>
        <topology evidence="1">Multi-pass membrane protein</topology>
    </subcellularLocation>
</comment>
<gene>
    <name evidence="8" type="ORF">BN2458_PEG0514</name>
    <name evidence="9" type="ORF">LS75_000675</name>
</gene>
<keyword evidence="5 6" id="KW-0472">Membrane</keyword>
<dbReference type="AlphaFoldDB" id="A0A0S4PSW0"/>